<dbReference type="STRING" id="856736.SAMN04488058_10165"/>
<reference evidence="2" key="1">
    <citation type="submission" date="2016-10" db="EMBL/GenBank/DDBJ databases">
        <authorList>
            <person name="Varghese N."/>
            <person name="Submissions S."/>
        </authorList>
    </citation>
    <scope>NUCLEOTIDE SEQUENCE [LARGE SCALE GENOMIC DNA]</scope>
    <source>
        <strain evidence="2">CGMCC 1.10218</strain>
    </source>
</reference>
<dbReference type="InterPro" id="IPR036390">
    <property type="entry name" value="WH_DNA-bd_sf"/>
</dbReference>
<organism evidence="1 2">
    <name type="scientific">Deinococcus reticulitermitis</name>
    <dbReference type="NCBI Taxonomy" id="856736"/>
    <lineage>
        <taxon>Bacteria</taxon>
        <taxon>Thermotogati</taxon>
        <taxon>Deinococcota</taxon>
        <taxon>Deinococci</taxon>
        <taxon>Deinococcales</taxon>
        <taxon>Deinococcaceae</taxon>
        <taxon>Deinococcus</taxon>
    </lineage>
</organism>
<dbReference type="InterPro" id="IPR036388">
    <property type="entry name" value="WH-like_DNA-bd_sf"/>
</dbReference>
<dbReference type="EMBL" id="FNZA01000001">
    <property type="protein sequence ID" value="SEI59023.1"/>
    <property type="molecule type" value="Genomic_DNA"/>
</dbReference>
<dbReference type="AlphaFoldDB" id="A0A1H6RTE5"/>
<protein>
    <recommendedName>
        <fullName evidence="3">Helix-turn-helix domain-containing protein</fullName>
    </recommendedName>
</protein>
<evidence type="ECO:0008006" key="3">
    <source>
        <dbReference type="Google" id="ProtNLM"/>
    </source>
</evidence>
<sequence length="219" mass="23619">MVPVRLSERECFTAQTPQQARLLLDFSYFKVLGRVMREPSSAGEVAQSAGLTVKQAHHRLTRLLAVGLVEVCGERARAGRAVKLYRAVADEYRVPFALTPAATLGETLQILQGPFLAEQHAALAHALTRASSGEVKLSLNAQGRFQASLGETSGGGPGQGGTEAVFSIFAQGHCTPEVAAELERRLQALSDWFQAHAQEPGEGRRGYQLGLRLNPSRES</sequence>
<dbReference type="SUPFAM" id="SSF46785">
    <property type="entry name" value="Winged helix' DNA-binding domain"/>
    <property type="match status" value="1"/>
</dbReference>
<dbReference type="Gene3D" id="1.10.10.10">
    <property type="entry name" value="Winged helix-like DNA-binding domain superfamily/Winged helix DNA-binding domain"/>
    <property type="match status" value="1"/>
</dbReference>
<keyword evidence="2" id="KW-1185">Reference proteome</keyword>
<evidence type="ECO:0000313" key="1">
    <source>
        <dbReference type="EMBL" id="SEI59023.1"/>
    </source>
</evidence>
<gene>
    <name evidence="1" type="ORF">SAMN04488058_10165</name>
</gene>
<name>A0A1H6RTE5_9DEIO</name>
<proteinExistence type="predicted"/>
<evidence type="ECO:0000313" key="2">
    <source>
        <dbReference type="Proteomes" id="UP000199223"/>
    </source>
</evidence>
<accession>A0A1H6RTE5</accession>
<dbReference type="Proteomes" id="UP000199223">
    <property type="component" value="Unassembled WGS sequence"/>
</dbReference>
<dbReference type="RefSeq" id="WP_092262459.1">
    <property type="nucleotide sequence ID" value="NZ_FNZA01000001.1"/>
</dbReference>